<proteinExistence type="predicted"/>
<protein>
    <submittedName>
        <fullName evidence="1">Uncharacterized protein</fullName>
    </submittedName>
</protein>
<reference evidence="1" key="1">
    <citation type="journal article" date="2015" name="Nature">
        <title>Complex archaea that bridge the gap between prokaryotes and eukaryotes.</title>
        <authorList>
            <person name="Spang A."/>
            <person name="Saw J.H."/>
            <person name="Jorgensen S.L."/>
            <person name="Zaremba-Niedzwiedzka K."/>
            <person name="Martijn J."/>
            <person name="Lind A.E."/>
            <person name="van Eijk R."/>
            <person name="Schleper C."/>
            <person name="Guy L."/>
            <person name="Ettema T.J."/>
        </authorList>
    </citation>
    <scope>NUCLEOTIDE SEQUENCE</scope>
</reference>
<evidence type="ECO:0000313" key="1">
    <source>
        <dbReference type="EMBL" id="KKM35352.1"/>
    </source>
</evidence>
<gene>
    <name evidence="1" type="ORF">LCGC14_1564920</name>
</gene>
<organism evidence="1">
    <name type="scientific">marine sediment metagenome</name>
    <dbReference type="NCBI Taxonomy" id="412755"/>
    <lineage>
        <taxon>unclassified sequences</taxon>
        <taxon>metagenomes</taxon>
        <taxon>ecological metagenomes</taxon>
    </lineage>
</organism>
<dbReference type="EMBL" id="LAZR01012128">
    <property type="protein sequence ID" value="KKM35352.1"/>
    <property type="molecule type" value="Genomic_DNA"/>
</dbReference>
<name>A0A0F9L2D3_9ZZZZ</name>
<sequence>MQTKKEERENMKDNTLEGKTILYDKGSADNSTVTIRTVTAGKTYYLVAVQLVTYGTADGGTAYIEIGAAGNRILRTYTPITATYQTSNTSHAEMAFPHPIPLAAGQSIRVISGPAGTTGVGQIVGWEE</sequence>
<accession>A0A0F9L2D3</accession>
<dbReference type="AlphaFoldDB" id="A0A0F9L2D3"/>
<comment type="caution">
    <text evidence="1">The sequence shown here is derived from an EMBL/GenBank/DDBJ whole genome shotgun (WGS) entry which is preliminary data.</text>
</comment>